<gene>
    <name evidence="1" type="ORF">RISK_002161</name>
</gene>
<proteinExistence type="predicted"/>
<dbReference type="Pfam" id="PF07586">
    <property type="entry name" value="HXXSHH"/>
    <property type="match status" value="1"/>
</dbReference>
<sequence>MRTIRPSRRGFLRSSSALVALPMLESFGFKRFASAATTAMAPSKRMVFLGMGFGVTADRWYPDINTVGENYELPKILRPLAKHQNDITIIQNLMHQYSADGHSGSTFWLTGANRYAIPGQSFHNTVSVDQVAAEVLGQQTRFTSIQLSAQGAAIDGHGPGGSLAWNRSGKPIAGLDTPVAAFHRLFSVDRTPLEVQQQRLQEQRSVLDTVLSDAKSINRKLNASDNAKLDEYFQSIREIEVRLSKEEKWLGVEKKRPQQAVPEPGESLEGVEEIRMMYDIMVAAMQVDATRVFTYRMPVNSMIASLGATMSAHSMSHYSEGERRTVSQNRDTAHARLLAEFMDKLKASTEPDGSTLFDNVAISMGTNLSSVHTLKNCPTLIAGGGAGFRHGRHLVMDDPKTPLCNLWLSTLRGAGIQSNSFGDSTGIIEDLF</sequence>
<accession>A0A0J1EJ21</accession>
<dbReference type="OrthoDB" id="9146593at2"/>
<comment type="caution">
    <text evidence="1">The sequence shown here is derived from an EMBL/GenBank/DDBJ whole genome shotgun (WGS) entry which is preliminary data.</text>
</comment>
<dbReference type="STRING" id="595434.RISK_002161"/>
<dbReference type="InterPro" id="IPR011447">
    <property type="entry name" value="DUF1552"/>
</dbReference>
<keyword evidence="2" id="KW-1185">Reference proteome</keyword>
<dbReference type="InterPro" id="IPR006311">
    <property type="entry name" value="TAT_signal"/>
</dbReference>
<organism evidence="1 2">
    <name type="scientific">Rhodopirellula islandica</name>
    <dbReference type="NCBI Taxonomy" id="595434"/>
    <lineage>
        <taxon>Bacteria</taxon>
        <taxon>Pseudomonadati</taxon>
        <taxon>Planctomycetota</taxon>
        <taxon>Planctomycetia</taxon>
        <taxon>Pirellulales</taxon>
        <taxon>Pirellulaceae</taxon>
        <taxon>Rhodopirellula</taxon>
    </lineage>
</organism>
<reference evidence="1" key="1">
    <citation type="submission" date="2015-05" db="EMBL/GenBank/DDBJ databases">
        <title>Permanent draft genome of Rhodopirellula islandicus K833.</title>
        <authorList>
            <person name="Kizina J."/>
            <person name="Richter M."/>
            <person name="Glockner F.O."/>
            <person name="Harder J."/>
        </authorList>
    </citation>
    <scope>NUCLEOTIDE SEQUENCE [LARGE SCALE GENOMIC DNA]</scope>
    <source>
        <strain evidence="1">K833</strain>
    </source>
</reference>
<dbReference type="AlphaFoldDB" id="A0A0J1EJ21"/>
<protein>
    <submittedName>
        <fullName evidence="1">Signal peptide protein</fullName>
    </submittedName>
</protein>
<dbReference type="PROSITE" id="PS51318">
    <property type="entry name" value="TAT"/>
    <property type="match status" value="1"/>
</dbReference>
<evidence type="ECO:0000313" key="1">
    <source>
        <dbReference type="EMBL" id="KLU05529.1"/>
    </source>
</evidence>
<dbReference type="Proteomes" id="UP000036367">
    <property type="component" value="Unassembled WGS sequence"/>
</dbReference>
<dbReference type="PATRIC" id="fig|595434.4.peg.2066"/>
<name>A0A0J1EJ21_RHOIS</name>
<dbReference type="RefSeq" id="WP_047814153.1">
    <property type="nucleotide sequence ID" value="NZ_LECT01000017.1"/>
</dbReference>
<evidence type="ECO:0000313" key="2">
    <source>
        <dbReference type="Proteomes" id="UP000036367"/>
    </source>
</evidence>
<dbReference type="EMBL" id="LECT01000017">
    <property type="protein sequence ID" value="KLU05529.1"/>
    <property type="molecule type" value="Genomic_DNA"/>
</dbReference>